<proteinExistence type="predicted"/>
<feature type="transmembrane region" description="Helical" evidence="1">
    <location>
        <begin position="60"/>
        <end position="78"/>
    </location>
</feature>
<feature type="transmembrane region" description="Helical" evidence="1">
    <location>
        <begin position="367"/>
        <end position="389"/>
    </location>
</feature>
<keyword evidence="3" id="KW-1185">Reference proteome</keyword>
<feature type="transmembrane region" description="Helical" evidence="1">
    <location>
        <begin position="416"/>
        <end position="437"/>
    </location>
</feature>
<sequence length="438" mass="44427">MSGVTVSWIGALIGLALAIFLILRKLNAVYALLVGTIVGAVIGGANLVQTVNIVVAGTQSVMGTVVRVLAAGVLAGVMMESGAANTIARTIVDKLGESLAIVSLALSTMIITAVGVFIPVAVLIVAPIALEVGSKLKISKLALLVALSGGGKAGNIISPNPNTIAAARGFHLQLSDVMVADFVPALFGLAMAILLATVLRNHGEVATMADVEANQVSGTASISDEGKLPSFRSAIVAPLVAVILLLINPIGSIAHIAILQKFQVDAMYILPLAGLLGMFAMGQGRHILAYTKSGMDRMTDVVLILIGAGAIGGLITASTLPAAIVSLIKMSGISGTFLAPIAGILMAAATASTSTGVILATGSFGKAILSFGTAPLAAAVMVHTGATVIDHLPQGNYFHVTGNAMNMDLKARMKSVPYESAVGLTMTIVGTIMYGFLL</sequence>
<dbReference type="RefSeq" id="WP_407882488.1">
    <property type="nucleotide sequence ID" value="NZ_BQXO01000001.1"/>
</dbReference>
<dbReference type="EMBL" id="BQXO01000001">
    <property type="protein sequence ID" value="GKT05236.1"/>
    <property type="molecule type" value="Genomic_DNA"/>
</dbReference>
<evidence type="ECO:0000313" key="2">
    <source>
        <dbReference type="EMBL" id="GKT05236.1"/>
    </source>
</evidence>
<dbReference type="PANTHER" id="PTHR30354:SF23">
    <property type="entry name" value="GNTP FAMILY PERMEASE"/>
    <property type="match status" value="1"/>
</dbReference>
<accession>A0ABQ5JLJ7</accession>
<feature type="transmembrane region" description="Helical" evidence="1">
    <location>
        <begin position="337"/>
        <end position="360"/>
    </location>
</feature>
<dbReference type="Proteomes" id="UP001628078">
    <property type="component" value="Unassembled WGS sequence"/>
</dbReference>
<protein>
    <submittedName>
        <fullName evidence="2">Gluconate:proton symporter</fullName>
    </submittedName>
</protein>
<gene>
    <name evidence="2" type="ORF">JCM31185_05250</name>
</gene>
<feature type="transmembrane region" description="Helical" evidence="1">
    <location>
        <begin position="264"/>
        <end position="281"/>
    </location>
</feature>
<evidence type="ECO:0000256" key="1">
    <source>
        <dbReference type="SAM" id="Phobius"/>
    </source>
</evidence>
<feature type="transmembrane region" description="Helical" evidence="1">
    <location>
        <begin position="301"/>
        <end position="325"/>
    </location>
</feature>
<organism evidence="2 3">
    <name type="scientific">Furfurilactobacillus curtus</name>
    <dbReference type="NCBI Taxonomy" id="1746200"/>
    <lineage>
        <taxon>Bacteria</taxon>
        <taxon>Bacillati</taxon>
        <taxon>Bacillota</taxon>
        <taxon>Bacilli</taxon>
        <taxon>Lactobacillales</taxon>
        <taxon>Lactobacillaceae</taxon>
        <taxon>Furfurilactobacillus</taxon>
    </lineage>
</organism>
<dbReference type="Pfam" id="PF02447">
    <property type="entry name" value="GntP_permease"/>
    <property type="match status" value="1"/>
</dbReference>
<keyword evidence="1" id="KW-0472">Membrane</keyword>
<feature type="transmembrane region" description="Helical" evidence="1">
    <location>
        <begin position="30"/>
        <end position="48"/>
    </location>
</feature>
<comment type="caution">
    <text evidence="2">The sequence shown here is derived from an EMBL/GenBank/DDBJ whole genome shotgun (WGS) entry which is preliminary data.</text>
</comment>
<keyword evidence="1" id="KW-1133">Transmembrane helix</keyword>
<name>A0ABQ5JLJ7_9LACO</name>
<feature type="transmembrane region" description="Helical" evidence="1">
    <location>
        <begin position="6"/>
        <end position="23"/>
    </location>
</feature>
<feature type="transmembrane region" description="Helical" evidence="1">
    <location>
        <begin position="182"/>
        <end position="199"/>
    </location>
</feature>
<reference evidence="2 3" key="1">
    <citation type="submission" date="2022-03" db="EMBL/GenBank/DDBJ databases">
        <title>Draft genome sequence of Furfurilactobacillus curtus JCM 31185.</title>
        <authorList>
            <person name="Suzuki S."/>
            <person name="Endo A."/>
            <person name="Kajikawa A."/>
        </authorList>
    </citation>
    <scope>NUCLEOTIDE SEQUENCE [LARGE SCALE GENOMIC DNA]</scope>
    <source>
        <strain evidence="2 3">JCM 31185</strain>
    </source>
</reference>
<feature type="transmembrane region" description="Helical" evidence="1">
    <location>
        <begin position="99"/>
        <end position="130"/>
    </location>
</feature>
<dbReference type="PANTHER" id="PTHR30354">
    <property type="entry name" value="GNT FAMILY GLUCONATE TRANSPORTER"/>
    <property type="match status" value="1"/>
</dbReference>
<dbReference type="InterPro" id="IPR003474">
    <property type="entry name" value="Glcn_transporter"/>
</dbReference>
<keyword evidence="1" id="KW-0812">Transmembrane</keyword>
<feature type="transmembrane region" description="Helical" evidence="1">
    <location>
        <begin position="235"/>
        <end position="258"/>
    </location>
</feature>
<evidence type="ECO:0000313" key="3">
    <source>
        <dbReference type="Proteomes" id="UP001628078"/>
    </source>
</evidence>